<organism evidence="2 3">
    <name type="scientific">Mycena metata</name>
    <dbReference type="NCBI Taxonomy" id="1033252"/>
    <lineage>
        <taxon>Eukaryota</taxon>
        <taxon>Fungi</taxon>
        <taxon>Dikarya</taxon>
        <taxon>Basidiomycota</taxon>
        <taxon>Agaricomycotina</taxon>
        <taxon>Agaricomycetes</taxon>
        <taxon>Agaricomycetidae</taxon>
        <taxon>Agaricales</taxon>
        <taxon>Marasmiineae</taxon>
        <taxon>Mycenaceae</taxon>
        <taxon>Mycena</taxon>
    </lineage>
</organism>
<evidence type="ECO:0000313" key="2">
    <source>
        <dbReference type="EMBL" id="KAJ7735944.1"/>
    </source>
</evidence>
<sequence>MPNRVSRSTSARFTTFSATAPPPHSLHSVLPKLTLLRTHSPTSHRTLPVYLLSTQASTGARKHRQRQRRSNKGKSAYLSVSFCYPTNLPQRAVRMYAVDCMPMILHGTAARYNAAACRLLPRPPLHVFPSPYPLSPSSSARLAVTSSISILRDTSCRCVRARRWRNAQRSWTPVSSSPSPSASSLHALPLVAVQRPHRPHAPLSFPLVPALRLHPRAQRPYGRGAFPTLLHLSHPHPRLPLVPPRARTLRTDAGIYSCVCARVRRPLAHRAAPRRSELADPAQVRSRARV</sequence>
<dbReference type="Proteomes" id="UP001215598">
    <property type="component" value="Unassembled WGS sequence"/>
</dbReference>
<gene>
    <name evidence="2" type="ORF">B0H16DRAFT_1892098</name>
</gene>
<feature type="region of interest" description="Disordered" evidence="1">
    <location>
        <begin position="1"/>
        <end position="21"/>
    </location>
</feature>
<dbReference type="AlphaFoldDB" id="A0AAD7I7E9"/>
<protein>
    <submittedName>
        <fullName evidence="2">Uncharacterized protein</fullName>
    </submittedName>
</protein>
<keyword evidence="3" id="KW-1185">Reference proteome</keyword>
<feature type="compositionally biased region" description="Low complexity" evidence="1">
    <location>
        <begin position="1"/>
        <end position="19"/>
    </location>
</feature>
<accession>A0AAD7I7E9</accession>
<feature type="non-terminal residue" evidence="2">
    <location>
        <position position="1"/>
    </location>
</feature>
<evidence type="ECO:0000256" key="1">
    <source>
        <dbReference type="SAM" id="MobiDB-lite"/>
    </source>
</evidence>
<dbReference type="EMBL" id="JARKIB010000124">
    <property type="protein sequence ID" value="KAJ7735944.1"/>
    <property type="molecule type" value="Genomic_DNA"/>
</dbReference>
<name>A0AAD7I7E9_9AGAR</name>
<feature type="region of interest" description="Disordered" evidence="1">
    <location>
        <begin position="269"/>
        <end position="290"/>
    </location>
</feature>
<reference evidence="2" key="1">
    <citation type="submission" date="2023-03" db="EMBL/GenBank/DDBJ databases">
        <title>Massive genome expansion in bonnet fungi (Mycena s.s.) driven by repeated elements and novel gene families across ecological guilds.</title>
        <authorList>
            <consortium name="Lawrence Berkeley National Laboratory"/>
            <person name="Harder C.B."/>
            <person name="Miyauchi S."/>
            <person name="Viragh M."/>
            <person name="Kuo A."/>
            <person name="Thoen E."/>
            <person name="Andreopoulos B."/>
            <person name="Lu D."/>
            <person name="Skrede I."/>
            <person name="Drula E."/>
            <person name="Henrissat B."/>
            <person name="Morin E."/>
            <person name="Kohler A."/>
            <person name="Barry K."/>
            <person name="LaButti K."/>
            <person name="Morin E."/>
            <person name="Salamov A."/>
            <person name="Lipzen A."/>
            <person name="Mereny Z."/>
            <person name="Hegedus B."/>
            <person name="Baldrian P."/>
            <person name="Stursova M."/>
            <person name="Weitz H."/>
            <person name="Taylor A."/>
            <person name="Grigoriev I.V."/>
            <person name="Nagy L.G."/>
            <person name="Martin F."/>
            <person name="Kauserud H."/>
        </authorList>
    </citation>
    <scope>NUCLEOTIDE SEQUENCE</scope>
    <source>
        <strain evidence="2">CBHHK182m</strain>
    </source>
</reference>
<proteinExistence type="predicted"/>
<evidence type="ECO:0000313" key="3">
    <source>
        <dbReference type="Proteomes" id="UP001215598"/>
    </source>
</evidence>
<comment type="caution">
    <text evidence="2">The sequence shown here is derived from an EMBL/GenBank/DDBJ whole genome shotgun (WGS) entry which is preliminary data.</text>
</comment>